<evidence type="ECO:0000313" key="4">
    <source>
        <dbReference type="RefSeq" id="XP_033537861.1"/>
    </source>
</evidence>
<reference evidence="4" key="3">
    <citation type="submission" date="2025-04" db="UniProtKB">
        <authorList>
            <consortium name="RefSeq"/>
        </authorList>
    </citation>
    <scope>IDENTIFICATION</scope>
    <source>
        <strain evidence="4">CBS 781.70</strain>
    </source>
</reference>
<reference evidence="4" key="2">
    <citation type="submission" date="2020-04" db="EMBL/GenBank/DDBJ databases">
        <authorList>
            <consortium name="NCBI Genome Project"/>
        </authorList>
    </citation>
    <scope>NUCLEOTIDE SEQUENCE</scope>
    <source>
        <strain evidence="4">CBS 781.70</strain>
    </source>
</reference>
<accession>A0A6G1GED6</accession>
<feature type="region of interest" description="Disordered" evidence="1">
    <location>
        <begin position="101"/>
        <end position="151"/>
    </location>
</feature>
<proteinExistence type="predicted"/>
<sequence>MCRNHRIIYSCLHHRDTIKLCPHVVAPLVQGITTFPFNAPSTVTTSPTHDTLMTVDNNPRPCPDCELPDLNIFRLEPVVRVDGTEKPPRDSLTVEVVGPHSGWLTADTNSSNIPAADSRKSGGRRPVPPSTVPHPGARMSTNGKVRVPSKL</sequence>
<gene>
    <name evidence="2 4" type="ORF">P152DRAFT_454483</name>
</gene>
<evidence type="ECO:0000313" key="3">
    <source>
        <dbReference type="Proteomes" id="UP000504638"/>
    </source>
</evidence>
<organism evidence="2">
    <name type="scientific">Eremomyces bilateralis CBS 781.70</name>
    <dbReference type="NCBI Taxonomy" id="1392243"/>
    <lineage>
        <taxon>Eukaryota</taxon>
        <taxon>Fungi</taxon>
        <taxon>Dikarya</taxon>
        <taxon>Ascomycota</taxon>
        <taxon>Pezizomycotina</taxon>
        <taxon>Dothideomycetes</taxon>
        <taxon>Dothideomycetes incertae sedis</taxon>
        <taxon>Eremomycetales</taxon>
        <taxon>Eremomycetaceae</taxon>
        <taxon>Eremomyces</taxon>
    </lineage>
</organism>
<protein>
    <submittedName>
        <fullName evidence="2 4">Uncharacterized protein</fullName>
    </submittedName>
</protein>
<reference evidence="2 4" key="1">
    <citation type="submission" date="2020-01" db="EMBL/GenBank/DDBJ databases">
        <authorList>
            <consortium name="DOE Joint Genome Institute"/>
            <person name="Haridas S."/>
            <person name="Albert R."/>
            <person name="Binder M."/>
            <person name="Bloem J."/>
            <person name="Labutti K."/>
            <person name="Salamov A."/>
            <person name="Andreopoulos B."/>
            <person name="Baker S.E."/>
            <person name="Barry K."/>
            <person name="Bills G."/>
            <person name="Bluhm B.H."/>
            <person name="Cannon C."/>
            <person name="Castanera R."/>
            <person name="Culley D.E."/>
            <person name="Daum C."/>
            <person name="Ezra D."/>
            <person name="Gonzalez J.B."/>
            <person name="Henrissat B."/>
            <person name="Kuo A."/>
            <person name="Liang C."/>
            <person name="Lipzen A."/>
            <person name="Lutzoni F."/>
            <person name="Magnuson J."/>
            <person name="Mondo S."/>
            <person name="Nolan M."/>
            <person name="Ohm R."/>
            <person name="Pangilinan J."/>
            <person name="Park H.-J."/>
            <person name="Ramirez L."/>
            <person name="Alfaro M."/>
            <person name="Sun H."/>
            <person name="Tritt A."/>
            <person name="Yoshinaga Y."/>
            <person name="Zwiers L.-H."/>
            <person name="Turgeon B.G."/>
            <person name="Goodwin S.B."/>
            <person name="Spatafora J.W."/>
            <person name="Crous P.W."/>
            <person name="Grigoriev I.V."/>
        </authorList>
    </citation>
    <scope>NUCLEOTIDE SEQUENCE</scope>
    <source>
        <strain evidence="2 4">CBS 781.70</strain>
    </source>
</reference>
<dbReference type="RefSeq" id="XP_033537861.1">
    <property type="nucleotide sequence ID" value="XM_033678595.1"/>
</dbReference>
<name>A0A6G1GED6_9PEZI</name>
<keyword evidence="3" id="KW-1185">Reference proteome</keyword>
<evidence type="ECO:0000256" key="1">
    <source>
        <dbReference type="SAM" id="MobiDB-lite"/>
    </source>
</evidence>
<dbReference type="AlphaFoldDB" id="A0A6G1GED6"/>
<dbReference type="GeneID" id="54419165"/>
<evidence type="ECO:0000313" key="2">
    <source>
        <dbReference type="EMBL" id="KAF1816230.1"/>
    </source>
</evidence>
<dbReference type="Proteomes" id="UP000504638">
    <property type="component" value="Unplaced"/>
</dbReference>
<dbReference type="EMBL" id="ML975150">
    <property type="protein sequence ID" value="KAF1816230.1"/>
    <property type="molecule type" value="Genomic_DNA"/>
</dbReference>